<evidence type="ECO:0000313" key="2">
    <source>
        <dbReference type="Proteomes" id="UP001642360"/>
    </source>
</evidence>
<protein>
    <submittedName>
        <fullName evidence="1">Uncharacterized protein</fullName>
    </submittedName>
</protein>
<dbReference type="AlphaFoldDB" id="A0ABC8SNB2"/>
<dbReference type="EMBL" id="CAUOFW020003169">
    <property type="protein sequence ID" value="CAK9158417.1"/>
    <property type="molecule type" value="Genomic_DNA"/>
</dbReference>
<evidence type="ECO:0000313" key="1">
    <source>
        <dbReference type="EMBL" id="CAK9158417.1"/>
    </source>
</evidence>
<proteinExistence type="predicted"/>
<dbReference type="CDD" id="cd09272">
    <property type="entry name" value="RNase_HI_RT_Ty1"/>
    <property type="match status" value="1"/>
</dbReference>
<name>A0ABC8SNB2_9AQUA</name>
<organism evidence="1 2">
    <name type="scientific">Ilex paraguariensis</name>
    <name type="common">yerba mate</name>
    <dbReference type="NCBI Taxonomy" id="185542"/>
    <lineage>
        <taxon>Eukaryota</taxon>
        <taxon>Viridiplantae</taxon>
        <taxon>Streptophyta</taxon>
        <taxon>Embryophyta</taxon>
        <taxon>Tracheophyta</taxon>
        <taxon>Spermatophyta</taxon>
        <taxon>Magnoliopsida</taxon>
        <taxon>eudicotyledons</taxon>
        <taxon>Gunneridae</taxon>
        <taxon>Pentapetalae</taxon>
        <taxon>asterids</taxon>
        <taxon>campanulids</taxon>
        <taxon>Aquifoliales</taxon>
        <taxon>Aquifoliaceae</taxon>
        <taxon>Ilex</taxon>
    </lineage>
</organism>
<comment type="caution">
    <text evidence="1">The sequence shown here is derived from an EMBL/GenBank/DDBJ whole genome shotgun (WGS) entry which is preliminary data.</text>
</comment>
<dbReference type="PANTHER" id="PTHR11439:SF467">
    <property type="entry name" value="INTEGRASE CATALYTIC DOMAIN-CONTAINING PROTEIN"/>
    <property type="match status" value="1"/>
</dbReference>
<dbReference type="PANTHER" id="PTHR11439">
    <property type="entry name" value="GAG-POL-RELATED RETROTRANSPOSON"/>
    <property type="match status" value="1"/>
</dbReference>
<reference evidence="1 2" key="1">
    <citation type="submission" date="2024-02" db="EMBL/GenBank/DDBJ databases">
        <authorList>
            <person name="Vignale AGUSTIN F."/>
            <person name="Sosa J E."/>
            <person name="Modenutti C."/>
        </authorList>
    </citation>
    <scope>NUCLEOTIDE SEQUENCE [LARGE SCALE GENOMIC DNA]</scope>
</reference>
<keyword evidence="2" id="KW-1185">Reference proteome</keyword>
<sequence>MHYPSEAHMNAVTRILRYLKFSNGKGLMYSENDHLNIDGYTDADWARNISDRKSTSSYFTFVGGNLVTWRSKKQKVVALSNAEAEFRGMAKSVCELLWLRRLLTKIGFALSSEMNLFCDNKATIGISYNAIQHDRTKHVEVDRHFIKQNLEEKIIWFPFVKS</sequence>
<dbReference type="Proteomes" id="UP001642360">
    <property type="component" value="Unassembled WGS sequence"/>
</dbReference>
<accession>A0ABC8SNB2</accession>
<gene>
    <name evidence="1" type="ORF">ILEXP_LOCUS27057</name>
</gene>